<evidence type="ECO:0000313" key="1">
    <source>
        <dbReference type="EMBL" id="KAI9551494.1"/>
    </source>
</evidence>
<dbReference type="AlphaFoldDB" id="A0AAD5KGG7"/>
<dbReference type="EMBL" id="WJBH02000010">
    <property type="protein sequence ID" value="KAI9551494.1"/>
    <property type="molecule type" value="Genomic_DNA"/>
</dbReference>
<sequence>MPNLCPIEIEISVEEPREHTLSPRDVWNECQHLRCPVFFNRGIRTRYTEPFTLHSLQLSAFVQSRAPSLRKTPSSTTRPLFYLLEKSPLVYISRKEPGTQRREVSPRIQVKEGSKSPLFALKTNSSTLPNAGVIVRTVTQDVMTAKMDGGLS</sequence>
<gene>
    <name evidence="1" type="ORF">GHT06_021827</name>
</gene>
<dbReference type="Proteomes" id="UP000820818">
    <property type="component" value="Linkage Group LG10"/>
</dbReference>
<organism evidence="1 2">
    <name type="scientific">Daphnia sinensis</name>
    <dbReference type="NCBI Taxonomy" id="1820382"/>
    <lineage>
        <taxon>Eukaryota</taxon>
        <taxon>Metazoa</taxon>
        <taxon>Ecdysozoa</taxon>
        <taxon>Arthropoda</taxon>
        <taxon>Crustacea</taxon>
        <taxon>Branchiopoda</taxon>
        <taxon>Diplostraca</taxon>
        <taxon>Cladocera</taxon>
        <taxon>Anomopoda</taxon>
        <taxon>Daphniidae</taxon>
        <taxon>Daphnia</taxon>
        <taxon>Daphnia similis group</taxon>
    </lineage>
</organism>
<protein>
    <submittedName>
        <fullName evidence="1">Uncharacterized protein</fullName>
    </submittedName>
</protein>
<comment type="caution">
    <text evidence="1">The sequence shown here is derived from an EMBL/GenBank/DDBJ whole genome shotgun (WGS) entry which is preliminary data.</text>
</comment>
<name>A0AAD5KGG7_9CRUS</name>
<keyword evidence="2" id="KW-1185">Reference proteome</keyword>
<accession>A0AAD5KGG7</accession>
<reference evidence="1 2" key="1">
    <citation type="submission" date="2022-05" db="EMBL/GenBank/DDBJ databases">
        <title>A multi-omics perspective on studying reproductive biology in Daphnia sinensis.</title>
        <authorList>
            <person name="Jia J."/>
        </authorList>
    </citation>
    <scope>NUCLEOTIDE SEQUENCE [LARGE SCALE GENOMIC DNA]</scope>
    <source>
        <strain evidence="1 2">WSL</strain>
    </source>
</reference>
<evidence type="ECO:0000313" key="2">
    <source>
        <dbReference type="Proteomes" id="UP000820818"/>
    </source>
</evidence>
<proteinExistence type="predicted"/>